<sequence length="147" mass="16824">MCEGILMSRRLTTKARRLSNKRGNTASYFRRRLGLASASCYFLPLPSSPPSSRAPCSSSRLPTTHIHPPSSHPSTEESPTSDPLSCSYLQPSIPRRYQLRQRWQRHWHEFKKLDLRISLINVVMNSLMNRSQNCRSNTAGKRQSRLG</sequence>
<proteinExistence type="predicted"/>
<evidence type="ECO:0000313" key="3">
    <source>
        <dbReference type="Proteomes" id="UP000027222"/>
    </source>
</evidence>
<feature type="region of interest" description="Disordered" evidence="1">
    <location>
        <begin position="47"/>
        <end position="87"/>
    </location>
</feature>
<evidence type="ECO:0000256" key="1">
    <source>
        <dbReference type="SAM" id="MobiDB-lite"/>
    </source>
</evidence>
<dbReference type="Proteomes" id="UP000027222">
    <property type="component" value="Unassembled WGS sequence"/>
</dbReference>
<dbReference type="AlphaFoldDB" id="A0A067SX67"/>
<feature type="compositionally biased region" description="Low complexity" evidence="1">
    <location>
        <begin position="50"/>
        <end position="81"/>
    </location>
</feature>
<dbReference type="EMBL" id="KL142393">
    <property type="protein sequence ID" value="KDR71363.1"/>
    <property type="molecule type" value="Genomic_DNA"/>
</dbReference>
<protein>
    <submittedName>
        <fullName evidence="2">Uncharacterized protein</fullName>
    </submittedName>
</protein>
<organism evidence="2 3">
    <name type="scientific">Galerina marginata (strain CBS 339.88)</name>
    <dbReference type="NCBI Taxonomy" id="685588"/>
    <lineage>
        <taxon>Eukaryota</taxon>
        <taxon>Fungi</taxon>
        <taxon>Dikarya</taxon>
        <taxon>Basidiomycota</taxon>
        <taxon>Agaricomycotina</taxon>
        <taxon>Agaricomycetes</taxon>
        <taxon>Agaricomycetidae</taxon>
        <taxon>Agaricales</taxon>
        <taxon>Agaricineae</taxon>
        <taxon>Strophariaceae</taxon>
        <taxon>Galerina</taxon>
    </lineage>
</organism>
<accession>A0A067SX67</accession>
<reference evidence="3" key="1">
    <citation type="journal article" date="2014" name="Proc. Natl. Acad. Sci. U.S.A.">
        <title>Extensive sampling of basidiomycete genomes demonstrates inadequacy of the white-rot/brown-rot paradigm for wood decay fungi.</title>
        <authorList>
            <person name="Riley R."/>
            <person name="Salamov A.A."/>
            <person name="Brown D.W."/>
            <person name="Nagy L.G."/>
            <person name="Floudas D."/>
            <person name="Held B.W."/>
            <person name="Levasseur A."/>
            <person name="Lombard V."/>
            <person name="Morin E."/>
            <person name="Otillar R."/>
            <person name="Lindquist E.A."/>
            <person name="Sun H."/>
            <person name="LaButti K.M."/>
            <person name="Schmutz J."/>
            <person name="Jabbour D."/>
            <person name="Luo H."/>
            <person name="Baker S.E."/>
            <person name="Pisabarro A.G."/>
            <person name="Walton J.D."/>
            <person name="Blanchette R.A."/>
            <person name="Henrissat B."/>
            <person name="Martin F."/>
            <person name="Cullen D."/>
            <person name="Hibbett D.S."/>
            <person name="Grigoriev I.V."/>
        </authorList>
    </citation>
    <scope>NUCLEOTIDE SEQUENCE [LARGE SCALE GENOMIC DNA]</scope>
    <source>
        <strain evidence="3">CBS 339.88</strain>
    </source>
</reference>
<evidence type="ECO:0000313" key="2">
    <source>
        <dbReference type="EMBL" id="KDR71363.1"/>
    </source>
</evidence>
<name>A0A067SX67_GALM3</name>
<keyword evidence="3" id="KW-1185">Reference proteome</keyword>
<gene>
    <name evidence="2" type="ORF">GALMADRAFT_799741</name>
</gene>
<dbReference type="HOGENOM" id="CLU_1768197_0_0_1"/>